<dbReference type="Gene3D" id="3.10.110.10">
    <property type="entry name" value="Ubiquitin Conjugating Enzyme"/>
    <property type="match status" value="1"/>
</dbReference>
<keyword evidence="1" id="KW-0808">Transferase</keyword>
<dbReference type="AlphaFoldDB" id="A0A453EIP8"/>
<keyword evidence="2" id="KW-0833">Ubl conjugation pathway</keyword>
<dbReference type="PANTHER" id="PTHR46116">
    <property type="entry name" value="(E3-INDEPENDENT) E2 UBIQUITIN-CONJUGATING ENZYME"/>
    <property type="match status" value="1"/>
</dbReference>
<keyword evidence="5" id="KW-1185">Reference proteome</keyword>
<evidence type="ECO:0000256" key="1">
    <source>
        <dbReference type="ARBA" id="ARBA00022679"/>
    </source>
</evidence>
<sequence length="199" mass="22975">QTSKDWTKTIQNEWKLLQRDLPGSIYVRVYEDRIDLLRAAIVGPSGTPYHDGLFFFDVRFPPEYPRCPPKVYYHSGGLRLNPNLYESGKVLISIQGLVLNDKPYFNEPGYKNTVNTPVGEKHSMAYNQTAFVLSCKTMLYSLRNPPKVITEPSFLAMVKRCPDYSSWRKRRFSVAMVTKLLIPVLEINCIDAYWVRISS</sequence>
<dbReference type="SUPFAM" id="SSF54495">
    <property type="entry name" value="UBC-like"/>
    <property type="match status" value="1"/>
</dbReference>
<dbReference type="PROSITE" id="PS50127">
    <property type="entry name" value="UBC_2"/>
    <property type="match status" value="1"/>
</dbReference>
<evidence type="ECO:0000259" key="3">
    <source>
        <dbReference type="PROSITE" id="PS50127"/>
    </source>
</evidence>
<reference evidence="5" key="1">
    <citation type="journal article" date="2014" name="Science">
        <title>Ancient hybridizations among the ancestral genomes of bread wheat.</title>
        <authorList>
            <consortium name="International Wheat Genome Sequencing Consortium,"/>
            <person name="Marcussen T."/>
            <person name="Sandve S.R."/>
            <person name="Heier L."/>
            <person name="Spannagl M."/>
            <person name="Pfeifer M."/>
            <person name="Jakobsen K.S."/>
            <person name="Wulff B.B."/>
            <person name="Steuernagel B."/>
            <person name="Mayer K.F."/>
            <person name="Olsen O.A."/>
        </authorList>
    </citation>
    <scope>NUCLEOTIDE SEQUENCE [LARGE SCALE GENOMIC DNA]</scope>
    <source>
        <strain evidence="5">cv. AL8/78</strain>
    </source>
</reference>
<dbReference type="Gramene" id="AET3Gv20357400.23">
    <property type="protein sequence ID" value="AET3Gv20357400.23"/>
    <property type="gene ID" value="AET3Gv20357400"/>
</dbReference>
<protein>
    <recommendedName>
        <fullName evidence="3">UBC core domain-containing protein</fullName>
    </recommendedName>
</protein>
<reference evidence="5" key="2">
    <citation type="journal article" date="2017" name="Nat. Plants">
        <title>The Aegilops tauschii genome reveals multiple impacts of transposons.</title>
        <authorList>
            <person name="Zhao G."/>
            <person name="Zou C."/>
            <person name="Li K."/>
            <person name="Wang K."/>
            <person name="Li T."/>
            <person name="Gao L."/>
            <person name="Zhang X."/>
            <person name="Wang H."/>
            <person name="Yang Z."/>
            <person name="Liu X."/>
            <person name="Jiang W."/>
            <person name="Mao L."/>
            <person name="Kong X."/>
            <person name="Jiao Y."/>
            <person name="Jia J."/>
        </authorList>
    </citation>
    <scope>NUCLEOTIDE SEQUENCE [LARGE SCALE GENOMIC DNA]</scope>
    <source>
        <strain evidence="5">cv. AL8/78</strain>
    </source>
</reference>
<feature type="domain" description="UBC core" evidence="3">
    <location>
        <begin position="5"/>
        <end position="184"/>
    </location>
</feature>
<reference evidence="4" key="3">
    <citation type="journal article" date="2017" name="Nature">
        <title>Genome sequence of the progenitor of the wheat D genome Aegilops tauschii.</title>
        <authorList>
            <person name="Luo M.C."/>
            <person name="Gu Y.Q."/>
            <person name="Puiu D."/>
            <person name="Wang H."/>
            <person name="Twardziok S.O."/>
            <person name="Deal K.R."/>
            <person name="Huo N."/>
            <person name="Zhu T."/>
            <person name="Wang L."/>
            <person name="Wang Y."/>
            <person name="McGuire P.E."/>
            <person name="Liu S."/>
            <person name="Long H."/>
            <person name="Ramasamy R.K."/>
            <person name="Rodriguez J.C."/>
            <person name="Van S.L."/>
            <person name="Yuan L."/>
            <person name="Wang Z."/>
            <person name="Xia Z."/>
            <person name="Xiao L."/>
            <person name="Anderson O.D."/>
            <person name="Ouyang S."/>
            <person name="Liang Y."/>
            <person name="Zimin A.V."/>
            <person name="Pertea G."/>
            <person name="Qi P."/>
            <person name="Bennetzen J.L."/>
            <person name="Dai X."/>
            <person name="Dawson M.W."/>
            <person name="Muller H.G."/>
            <person name="Kugler K."/>
            <person name="Rivarola-Duarte L."/>
            <person name="Spannagl M."/>
            <person name="Mayer K.F.X."/>
            <person name="Lu F.H."/>
            <person name="Bevan M.W."/>
            <person name="Leroy P."/>
            <person name="Li P."/>
            <person name="You F.M."/>
            <person name="Sun Q."/>
            <person name="Liu Z."/>
            <person name="Lyons E."/>
            <person name="Wicker T."/>
            <person name="Salzberg S.L."/>
            <person name="Devos K.M."/>
            <person name="Dvorak J."/>
        </authorList>
    </citation>
    <scope>NUCLEOTIDE SEQUENCE [LARGE SCALE GENOMIC DNA]</scope>
    <source>
        <strain evidence="4">cv. AL8/78</strain>
    </source>
</reference>
<dbReference type="EnsemblPlants" id="AET3Gv20357400.23">
    <property type="protein sequence ID" value="AET3Gv20357400.23"/>
    <property type="gene ID" value="AET3Gv20357400"/>
</dbReference>
<reference evidence="4" key="4">
    <citation type="submission" date="2019-03" db="UniProtKB">
        <authorList>
            <consortium name="EnsemblPlants"/>
        </authorList>
    </citation>
    <scope>IDENTIFICATION</scope>
</reference>
<evidence type="ECO:0000256" key="2">
    <source>
        <dbReference type="ARBA" id="ARBA00022786"/>
    </source>
</evidence>
<evidence type="ECO:0000313" key="4">
    <source>
        <dbReference type="EnsemblPlants" id="AET3Gv20357400.23"/>
    </source>
</evidence>
<reference evidence="4" key="5">
    <citation type="journal article" date="2021" name="G3 (Bethesda)">
        <title>Aegilops tauschii genome assembly Aet v5.0 features greater sequence contiguity and improved annotation.</title>
        <authorList>
            <person name="Wang L."/>
            <person name="Zhu T."/>
            <person name="Rodriguez J.C."/>
            <person name="Deal K.R."/>
            <person name="Dubcovsky J."/>
            <person name="McGuire P.E."/>
            <person name="Lux T."/>
            <person name="Spannagl M."/>
            <person name="Mayer K.F.X."/>
            <person name="Baldrich P."/>
            <person name="Meyers B.C."/>
            <person name="Huo N."/>
            <person name="Gu Y.Q."/>
            <person name="Zhou H."/>
            <person name="Devos K.M."/>
            <person name="Bennetzen J.L."/>
            <person name="Unver T."/>
            <person name="Budak H."/>
            <person name="Gulick P.J."/>
            <person name="Galiba G."/>
            <person name="Kalapos B."/>
            <person name="Nelson D.R."/>
            <person name="Li P."/>
            <person name="You F.M."/>
            <person name="Luo M.C."/>
            <person name="Dvorak J."/>
        </authorList>
    </citation>
    <scope>NUCLEOTIDE SEQUENCE [LARGE SCALE GENOMIC DNA]</scope>
    <source>
        <strain evidence="4">cv. AL8/78</strain>
    </source>
</reference>
<dbReference type="Pfam" id="PF00179">
    <property type="entry name" value="UQ_con"/>
    <property type="match status" value="1"/>
</dbReference>
<organism evidence="4 5">
    <name type="scientific">Aegilops tauschii subsp. strangulata</name>
    <name type="common">Goatgrass</name>
    <dbReference type="NCBI Taxonomy" id="200361"/>
    <lineage>
        <taxon>Eukaryota</taxon>
        <taxon>Viridiplantae</taxon>
        <taxon>Streptophyta</taxon>
        <taxon>Embryophyta</taxon>
        <taxon>Tracheophyta</taxon>
        <taxon>Spermatophyta</taxon>
        <taxon>Magnoliopsida</taxon>
        <taxon>Liliopsida</taxon>
        <taxon>Poales</taxon>
        <taxon>Poaceae</taxon>
        <taxon>BOP clade</taxon>
        <taxon>Pooideae</taxon>
        <taxon>Triticodae</taxon>
        <taxon>Triticeae</taxon>
        <taxon>Triticinae</taxon>
        <taxon>Aegilops</taxon>
    </lineage>
</organism>
<dbReference type="PANTHER" id="PTHR46116:SF19">
    <property type="entry name" value="UBIQUITIN-CONJUGATING ENZYME FAMILY PROTEIN"/>
    <property type="match status" value="1"/>
</dbReference>
<dbReference type="GO" id="GO:0061631">
    <property type="term" value="F:ubiquitin conjugating enzyme activity"/>
    <property type="evidence" value="ECO:0007669"/>
    <property type="project" value="TreeGrafter"/>
</dbReference>
<proteinExistence type="predicted"/>
<evidence type="ECO:0000313" key="5">
    <source>
        <dbReference type="Proteomes" id="UP000015105"/>
    </source>
</evidence>
<dbReference type="InterPro" id="IPR016135">
    <property type="entry name" value="UBQ-conjugating_enzyme/RWD"/>
</dbReference>
<dbReference type="Proteomes" id="UP000015105">
    <property type="component" value="Chromosome 3D"/>
</dbReference>
<accession>A0A453EIP8</accession>
<dbReference type="InterPro" id="IPR000608">
    <property type="entry name" value="UBC"/>
</dbReference>
<dbReference type="SMART" id="SM00212">
    <property type="entry name" value="UBCc"/>
    <property type="match status" value="1"/>
</dbReference>
<name>A0A453EIP8_AEGTS</name>